<keyword evidence="7" id="KW-0496">Mitochondrion</keyword>
<evidence type="ECO:0000256" key="9">
    <source>
        <dbReference type="PROSITE-ProRule" id="PRU00282"/>
    </source>
</evidence>
<feature type="repeat" description="Solcar" evidence="9">
    <location>
        <begin position="986"/>
        <end position="1075"/>
    </location>
</feature>
<dbReference type="Pfam" id="PF02469">
    <property type="entry name" value="Fasciclin"/>
    <property type="match status" value="5"/>
</dbReference>
<evidence type="ECO:0000256" key="4">
    <source>
        <dbReference type="ARBA" id="ARBA00022692"/>
    </source>
</evidence>
<evidence type="ECO:0000256" key="5">
    <source>
        <dbReference type="ARBA" id="ARBA00022737"/>
    </source>
</evidence>
<keyword evidence="11" id="KW-0732">Signal</keyword>
<evidence type="ECO:0000256" key="8">
    <source>
        <dbReference type="ARBA" id="ARBA00023136"/>
    </source>
</evidence>
<evidence type="ECO:0000256" key="11">
    <source>
        <dbReference type="SAM" id="SignalP"/>
    </source>
</evidence>
<feature type="domain" description="FAS1" evidence="12">
    <location>
        <begin position="216"/>
        <end position="351"/>
    </location>
</feature>
<comment type="subcellular location">
    <subcellularLocation>
        <location evidence="1">Mitochondrion membrane</location>
        <topology evidence="1">Multi-pass membrane protein</topology>
    </subcellularLocation>
</comment>
<dbReference type="Proteomes" id="UP000250043">
    <property type="component" value="Unassembled WGS sequence"/>
</dbReference>
<evidence type="ECO:0000256" key="1">
    <source>
        <dbReference type="ARBA" id="ARBA00004225"/>
    </source>
</evidence>
<dbReference type="OrthoDB" id="14252at2759"/>
<feature type="domain" description="FAS1" evidence="12">
    <location>
        <begin position="357"/>
        <end position="502"/>
    </location>
</feature>
<feature type="transmembrane region" description="Helical" evidence="10">
    <location>
        <begin position="944"/>
        <end position="967"/>
    </location>
</feature>
<proteinExistence type="inferred from homology"/>
<dbReference type="Pfam" id="PF00153">
    <property type="entry name" value="Mito_carr"/>
    <property type="match status" value="3"/>
</dbReference>
<evidence type="ECO:0000313" key="13">
    <source>
        <dbReference type="EMBL" id="OCH96057.1"/>
    </source>
</evidence>
<feature type="domain" description="FAS1" evidence="12">
    <location>
        <begin position="34"/>
        <end position="213"/>
    </location>
</feature>
<organism evidence="13 14">
    <name type="scientific">Obba rivulosa</name>
    <dbReference type="NCBI Taxonomy" id="1052685"/>
    <lineage>
        <taxon>Eukaryota</taxon>
        <taxon>Fungi</taxon>
        <taxon>Dikarya</taxon>
        <taxon>Basidiomycota</taxon>
        <taxon>Agaricomycotina</taxon>
        <taxon>Agaricomycetes</taxon>
        <taxon>Polyporales</taxon>
        <taxon>Gelatoporiaceae</taxon>
        <taxon>Obba</taxon>
    </lineage>
</organism>
<feature type="signal peptide" evidence="11">
    <location>
        <begin position="1"/>
        <end position="20"/>
    </location>
</feature>
<name>A0A8E2DUV3_9APHY</name>
<dbReference type="AlphaFoldDB" id="A0A8E2DUV3"/>
<evidence type="ECO:0000259" key="12">
    <source>
        <dbReference type="PROSITE" id="PS50213"/>
    </source>
</evidence>
<dbReference type="SMART" id="SM00554">
    <property type="entry name" value="FAS1"/>
    <property type="match status" value="4"/>
</dbReference>
<evidence type="ECO:0000256" key="3">
    <source>
        <dbReference type="ARBA" id="ARBA00022448"/>
    </source>
</evidence>
<evidence type="ECO:0000256" key="6">
    <source>
        <dbReference type="ARBA" id="ARBA00022989"/>
    </source>
</evidence>
<feature type="domain" description="FAS1" evidence="12">
    <location>
        <begin position="505"/>
        <end position="651"/>
    </location>
</feature>
<dbReference type="InterPro" id="IPR036378">
    <property type="entry name" value="FAS1_dom_sf"/>
</dbReference>
<keyword evidence="3" id="KW-0813">Transport</keyword>
<dbReference type="PROSITE" id="PS50213">
    <property type="entry name" value="FAS1"/>
    <property type="match status" value="4"/>
</dbReference>
<feature type="transmembrane region" description="Helical" evidence="10">
    <location>
        <begin position="849"/>
        <end position="868"/>
    </location>
</feature>
<keyword evidence="14" id="KW-1185">Reference proteome</keyword>
<dbReference type="Gene3D" id="2.30.180.10">
    <property type="entry name" value="FAS1 domain"/>
    <property type="match status" value="5"/>
</dbReference>
<dbReference type="GO" id="GO:0031966">
    <property type="term" value="C:mitochondrial membrane"/>
    <property type="evidence" value="ECO:0007669"/>
    <property type="project" value="UniProtKB-SubCell"/>
</dbReference>
<dbReference type="InterPro" id="IPR018108">
    <property type="entry name" value="MCP_transmembrane"/>
</dbReference>
<feature type="repeat" description="Solcar" evidence="9">
    <location>
        <begin position="888"/>
        <end position="973"/>
    </location>
</feature>
<dbReference type="GO" id="GO:0006839">
    <property type="term" value="P:mitochondrial transport"/>
    <property type="evidence" value="ECO:0007669"/>
    <property type="project" value="TreeGrafter"/>
</dbReference>
<sequence>MRSWTCYPLALLALLPLSVASQLPLQPSAPHTESFNLVDALGADEDYTSLLTLLKHARLIPTLNRLNGSTFFAPTNDAIKHHASSNSLWQMALTDTSSELKDNIQEQLRQELFYHLLNYTMTMLPTEQLPQMHRTLLYPRTSTEPPSHEPPPYPPWMPIPGGTLGGEPQRLRVAYRDESVWAGVDAAGNQGVKVVKEAVNTSNGLLLGVGEWIEPPPDLATVIMHHHSLKYLANILTPEIITFLNETSPLTVFVPVDSAWEALPPYEKLYLQSKFATDDLIRIMNMHAVAQKRVRWSDTILPAENLTTIAGPQLEVVKSSEDHSMKVGSATVVERDVYASNGVLHTVDSLLLSPDAMTLTPEKYLLVLNCTSFVEMLHSVNLTGLVNDTEAQYTILAPRDDVIELFGDDDLPERGSEELKKLLQYHFIPGRWTPKKLKDGMLLETALEEPGLNGGRQVLDIEVSDENKKTGKTRTVRFGGAGIIGDPVEVDNTIIYFVSRPLVLPGDPLQTALPSLEYSSFLAAIFSTNLADVLKTTPSTTLLLPPNPAFQRLGMLVSAHLLGAGSKSDLERVILHHTLDGVSYASALQNGSARTFPTLEGSDLHLERKPQDEGGVLLLSPSGGWADMHSALSPRDMLTATGVIHEVTDIMIPRSVDLTVGKLVRAAKGSTMTTMMTKAGLDWILNGTAPPEGSPWAEMGLVGTGWTLLCPTDDAFKQINLTSLYADEVRLREIVSQHLIPVQTSAGSAFAPHPLDVLNNNRPLAIDDSATYTTLHTVADESVYGDVIFRTLDRGNEVESTVVGIRGARGRNGQRDWARVVSWGRATTGRGTGGVVQIDRLLAPYYPPWWLEYGAPIGVAIGGVILIYKITRESQEAQLQHAASTSTADSVKSFLAGGFGGIAAVLVGHPFDLTKTRLQTAPQGTYTGAMDVVKKALARDGAMGLYRGVVPPLLGVTPIFALSFWAYDMSKKLVLAVTPRRENNELSVPELATAGFLSAVPTTLVTAPVERAKVLLQVQGQGQNGPRFNGVFDVMRHVYKEGGLKSVFRGTTATLARDGPGNAAYFAAYEVTKKFLTPAGSSPSDLNLGAVIIAGGTAGLAMWSIAIPPDVLKSRIQSAPTGTYSGFMDCARKTIATDGVKALWRGLGPAMARLGVEASRKLMDKYF</sequence>
<dbReference type="PANTHER" id="PTHR45624:SF4">
    <property type="entry name" value="CONGESTED-LIKE TRACHEA PROTEIN-RELATED"/>
    <property type="match status" value="1"/>
</dbReference>
<dbReference type="GO" id="GO:0015227">
    <property type="term" value="F:O-acyl-L-carnitine transmembrane transporter activity"/>
    <property type="evidence" value="ECO:0007669"/>
    <property type="project" value="TreeGrafter"/>
</dbReference>
<feature type="repeat" description="Solcar" evidence="9">
    <location>
        <begin position="1086"/>
        <end position="1167"/>
    </location>
</feature>
<reference evidence="13 14" key="1">
    <citation type="submission" date="2016-07" db="EMBL/GenBank/DDBJ databases">
        <title>Draft genome of the white-rot fungus Obba rivulosa 3A-2.</title>
        <authorList>
            <consortium name="DOE Joint Genome Institute"/>
            <person name="Miettinen O."/>
            <person name="Riley R."/>
            <person name="Acob R."/>
            <person name="Barry K."/>
            <person name="Cullen D."/>
            <person name="De Vries R."/>
            <person name="Hainaut M."/>
            <person name="Hatakka A."/>
            <person name="Henrissat B."/>
            <person name="Hilden K."/>
            <person name="Kuo R."/>
            <person name="Labutti K."/>
            <person name="Lipzen A."/>
            <person name="Makela M.R."/>
            <person name="Sandor L."/>
            <person name="Spatafora J.W."/>
            <person name="Grigoriev I.V."/>
            <person name="Hibbett D.S."/>
        </authorList>
    </citation>
    <scope>NUCLEOTIDE SEQUENCE [LARGE SCALE GENOMIC DNA]</scope>
    <source>
        <strain evidence="13 14">3A-2</strain>
    </source>
</reference>
<keyword evidence="6 10" id="KW-1133">Transmembrane helix</keyword>
<dbReference type="EMBL" id="KV722332">
    <property type="protein sequence ID" value="OCH96057.1"/>
    <property type="molecule type" value="Genomic_DNA"/>
</dbReference>
<dbReference type="InterPro" id="IPR050567">
    <property type="entry name" value="Mitochondrial_Carrier"/>
</dbReference>
<dbReference type="InterPro" id="IPR000782">
    <property type="entry name" value="FAS1_domain"/>
</dbReference>
<keyword evidence="5" id="KW-0677">Repeat</keyword>
<protein>
    <recommendedName>
        <fullName evidence="12">FAS1 domain-containing protein</fullName>
    </recommendedName>
</protein>
<dbReference type="PROSITE" id="PS50920">
    <property type="entry name" value="SOLCAR"/>
    <property type="match status" value="3"/>
</dbReference>
<keyword evidence="4 9" id="KW-0812">Transmembrane</keyword>
<dbReference type="GO" id="GO:1902603">
    <property type="term" value="P:carnitine transmembrane transport"/>
    <property type="evidence" value="ECO:0007669"/>
    <property type="project" value="TreeGrafter"/>
</dbReference>
<evidence type="ECO:0000256" key="2">
    <source>
        <dbReference type="ARBA" id="ARBA00006375"/>
    </source>
</evidence>
<feature type="chain" id="PRO_5034195301" description="FAS1 domain-containing protein" evidence="11">
    <location>
        <begin position="21"/>
        <end position="1167"/>
    </location>
</feature>
<evidence type="ECO:0000313" key="14">
    <source>
        <dbReference type="Proteomes" id="UP000250043"/>
    </source>
</evidence>
<evidence type="ECO:0000256" key="10">
    <source>
        <dbReference type="SAM" id="Phobius"/>
    </source>
</evidence>
<comment type="similarity">
    <text evidence="2">Belongs to the mitochondrial carrier (TC 2.A.29) family.</text>
</comment>
<accession>A0A8E2DUV3</accession>
<feature type="transmembrane region" description="Helical" evidence="10">
    <location>
        <begin position="1086"/>
        <end position="1107"/>
    </location>
</feature>
<dbReference type="SUPFAM" id="SSF82153">
    <property type="entry name" value="FAS1 domain"/>
    <property type="match status" value="5"/>
</dbReference>
<dbReference type="InterPro" id="IPR023395">
    <property type="entry name" value="MCP_dom_sf"/>
</dbReference>
<evidence type="ECO:0000256" key="7">
    <source>
        <dbReference type="ARBA" id="ARBA00023128"/>
    </source>
</evidence>
<dbReference type="Gene3D" id="1.50.40.10">
    <property type="entry name" value="Mitochondrial carrier domain"/>
    <property type="match status" value="2"/>
</dbReference>
<dbReference type="SUPFAM" id="SSF103506">
    <property type="entry name" value="Mitochondrial carrier"/>
    <property type="match status" value="1"/>
</dbReference>
<dbReference type="PANTHER" id="PTHR45624">
    <property type="entry name" value="MITOCHONDRIAL BASIC AMINO ACIDS TRANSPORTER-RELATED"/>
    <property type="match status" value="1"/>
</dbReference>
<gene>
    <name evidence="13" type="ORF">OBBRIDRAFT_809306</name>
</gene>
<keyword evidence="8 9" id="KW-0472">Membrane</keyword>